<protein>
    <submittedName>
        <fullName evidence="9">MepB protein</fullName>
    </submittedName>
</protein>
<organism evidence="9 10">
    <name type="scientific">Cercophora newfieldiana</name>
    <dbReference type="NCBI Taxonomy" id="92897"/>
    <lineage>
        <taxon>Eukaryota</taxon>
        <taxon>Fungi</taxon>
        <taxon>Dikarya</taxon>
        <taxon>Ascomycota</taxon>
        <taxon>Pezizomycotina</taxon>
        <taxon>Sordariomycetes</taxon>
        <taxon>Sordariomycetidae</taxon>
        <taxon>Sordariales</taxon>
        <taxon>Lasiosphaeriaceae</taxon>
        <taxon>Cercophora</taxon>
    </lineage>
</organism>
<dbReference type="Gene3D" id="1.20.1050.40">
    <property type="entry name" value="Endopeptidase. Chain P, domain 1"/>
    <property type="match status" value="1"/>
</dbReference>
<dbReference type="Gene3D" id="3.40.390.10">
    <property type="entry name" value="Collagenase (Catalytic Domain)"/>
    <property type="match status" value="1"/>
</dbReference>
<evidence type="ECO:0000256" key="3">
    <source>
        <dbReference type="ARBA" id="ARBA00022723"/>
    </source>
</evidence>
<dbReference type="Gene3D" id="1.10.1370.10">
    <property type="entry name" value="Neurolysin, domain 3"/>
    <property type="match status" value="1"/>
</dbReference>
<sequence>MGTNILSTWPSQAPIVFDATADSLIQDAQDLIDKTNTVWDAIVKNVGTPDKATFGNTILPIINDENAKVRKSRILRFYASTSPSKELRDASNAATTLFNNAGAELYSRVDIFPLVHAVVAQVEGAGAGLDAQSKHYLRKLHRKMHMNGCAIHDPKLRSAFEEINKRVQELERQCLSNLDEDTSGLWVEPHELSGVPQSILTRLKKGDPDSPHQGKLWVKTKVPLAGNIIPSATNPATRKKIYCAIKNRLPQNVLLFRELVLARDSTARMLGYSSWLAYKASDKMVQTPETVTSLLADIRERICPAALTNVSELLAIKREVESDPDAAHLFAWDEGFYSGIQKERNQPERSNVSEYFELDNTLVKLLQLFGRLFGTQFERITPNQQAETGKPLVWHEDVRMYAVWDADANDADARFLGYAYFDLFPREGKYGHRGCYALGWPYIQPDGQSVRPSCALVMNFIKPADNAMPVLLELIDVRRLFHELGHLHHTICGKTKHASLAYIDRDFAEAPCLMLELLFWKESYIKDLSHHYSYLSADLKAAWLATAVPEEQENRSDPPLKLPDATVTLLAKKNLKQTVSNQVFNLFLSLYDVLVHNPATHEDLENMKLAVEFNKLRADITGLAGGEADGDGWEWGQGQSVFRMIVSGYDAGYYTYVLGRVYSLEMWEASGLDDTEVDDEQAGRRFRRQILEVGAGQPEMETLERYLGRTPSTRPYFEWLGI</sequence>
<dbReference type="InterPro" id="IPR045090">
    <property type="entry name" value="Pept_M3A_M3B"/>
</dbReference>
<keyword evidence="4 7" id="KW-0378">Hydrolase</keyword>
<dbReference type="EMBL" id="JAULSV010000003">
    <property type="protein sequence ID" value="KAK0648238.1"/>
    <property type="molecule type" value="Genomic_DNA"/>
</dbReference>
<evidence type="ECO:0000256" key="6">
    <source>
        <dbReference type="ARBA" id="ARBA00023049"/>
    </source>
</evidence>
<evidence type="ECO:0000313" key="9">
    <source>
        <dbReference type="EMBL" id="KAK0648238.1"/>
    </source>
</evidence>
<comment type="caution">
    <text evidence="9">The sequence shown here is derived from an EMBL/GenBank/DDBJ whole genome shotgun (WGS) entry which is preliminary data.</text>
</comment>
<proteinExistence type="inferred from homology"/>
<feature type="domain" description="Peptidase M3A/M3B catalytic" evidence="8">
    <location>
        <begin position="231"/>
        <end position="718"/>
    </location>
</feature>
<keyword evidence="2 7" id="KW-0645">Protease</keyword>
<dbReference type="Pfam" id="PF01432">
    <property type="entry name" value="Peptidase_M3"/>
    <property type="match status" value="1"/>
</dbReference>
<dbReference type="SUPFAM" id="SSF55486">
    <property type="entry name" value="Metalloproteases ('zincins'), catalytic domain"/>
    <property type="match status" value="1"/>
</dbReference>
<dbReference type="AlphaFoldDB" id="A0AA39Y901"/>
<comment type="cofactor">
    <cofactor evidence="7">
        <name>Zn(2+)</name>
        <dbReference type="ChEBI" id="CHEBI:29105"/>
    </cofactor>
    <text evidence="7">Binds 1 zinc ion.</text>
</comment>
<name>A0AA39Y901_9PEZI</name>
<dbReference type="GO" id="GO:0046872">
    <property type="term" value="F:metal ion binding"/>
    <property type="evidence" value="ECO:0007669"/>
    <property type="project" value="UniProtKB-UniRule"/>
</dbReference>
<evidence type="ECO:0000256" key="1">
    <source>
        <dbReference type="ARBA" id="ARBA00006040"/>
    </source>
</evidence>
<evidence type="ECO:0000256" key="5">
    <source>
        <dbReference type="ARBA" id="ARBA00022833"/>
    </source>
</evidence>
<dbReference type="CDD" id="cd06455">
    <property type="entry name" value="M3A_TOP"/>
    <property type="match status" value="1"/>
</dbReference>
<dbReference type="GO" id="GO:0004222">
    <property type="term" value="F:metalloendopeptidase activity"/>
    <property type="evidence" value="ECO:0007669"/>
    <property type="project" value="InterPro"/>
</dbReference>
<dbReference type="Proteomes" id="UP001174936">
    <property type="component" value="Unassembled WGS sequence"/>
</dbReference>
<dbReference type="InterPro" id="IPR024079">
    <property type="entry name" value="MetalloPept_cat_dom_sf"/>
</dbReference>
<dbReference type="InterPro" id="IPR024077">
    <property type="entry name" value="Neurolysin/TOP_dom2"/>
</dbReference>
<keyword evidence="6 7" id="KW-0482">Metalloprotease</keyword>
<dbReference type="PANTHER" id="PTHR11804">
    <property type="entry name" value="PROTEASE M3 THIMET OLIGOPEPTIDASE-RELATED"/>
    <property type="match status" value="1"/>
</dbReference>
<keyword evidence="10" id="KW-1185">Reference proteome</keyword>
<reference evidence="9" key="1">
    <citation type="submission" date="2023-06" db="EMBL/GenBank/DDBJ databases">
        <title>Genome-scale phylogeny and comparative genomics of the fungal order Sordariales.</title>
        <authorList>
            <consortium name="Lawrence Berkeley National Laboratory"/>
            <person name="Hensen N."/>
            <person name="Bonometti L."/>
            <person name="Westerberg I."/>
            <person name="Brannstrom I.O."/>
            <person name="Guillou S."/>
            <person name="Cros-Aarteil S."/>
            <person name="Calhoun S."/>
            <person name="Haridas S."/>
            <person name="Kuo A."/>
            <person name="Mondo S."/>
            <person name="Pangilinan J."/>
            <person name="Riley R."/>
            <person name="Labutti K."/>
            <person name="Andreopoulos B."/>
            <person name="Lipzen A."/>
            <person name="Chen C."/>
            <person name="Yanf M."/>
            <person name="Daum C."/>
            <person name="Ng V."/>
            <person name="Clum A."/>
            <person name="Steindorff A."/>
            <person name="Ohm R."/>
            <person name="Martin F."/>
            <person name="Silar P."/>
            <person name="Natvig D."/>
            <person name="Lalanne C."/>
            <person name="Gautier V."/>
            <person name="Ament-Velasquez S.L."/>
            <person name="Kruys A."/>
            <person name="Hutchinson M.I."/>
            <person name="Powell A.J."/>
            <person name="Barry K."/>
            <person name="Miller A.N."/>
            <person name="Grigoriev I.V."/>
            <person name="Debuchy R."/>
            <person name="Gladieux P."/>
            <person name="Thoren M.H."/>
            <person name="Johannesson H."/>
        </authorList>
    </citation>
    <scope>NUCLEOTIDE SEQUENCE</scope>
    <source>
        <strain evidence="9">SMH2532-1</strain>
    </source>
</reference>
<comment type="similarity">
    <text evidence="1 7">Belongs to the peptidase M3 family.</text>
</comment>
<dbReference type="GO" id="GO:0006518">
    <property type="term" value="P:peptide metabolic process"/>
    <property type="evidence" value="ECO:0007669"/>
    <property type="project" value="TreeGrafter"/>
</dbReference>
<dbReference type="GO" id="GO:0005758">
    <property type="term" value="C:mitochondrial intermembrane space"/>
    <property type="evidence" value="ECO:0007669"/>
    <property type="project" value="TreeGrafter"/>
</dbReference>
<dbReference type="InterPro" id="IPR001567">
    <property type="entry name" value="Pept_M3A_M3B_dom"/>
</dbReference>
<keyword evidence="3 7" id="KW-0479">Metal-binding</keyword>
<dbReference type="PANTHER" id="PTHR11804:SF84">
    <property type="entry name" value="SACCHAROLYSIN"/>
    <property type="match status" value="1"/>
</dbReference>
<accession>A0AA39Y901</accession>
<evidence type="ECO:0000259" key="8">
    <source>
        <dbReference type="Pfam" id="PF01432"/>
    </source>
</evidence>
<keyword evidence="5 7" id="KW-0862">Zinc</keyword>
<evidence type="ECO:0000313" key="10">
    <source>
        <dbReference type="Proteomes" id="UP001174936"/>
    </source>
</evidence>
<evidence type="ECO:0000256" key="4">
    <source>
        <dbReference type="ARBA" id="ARBA00022801"/>
    </source>
</evidence>
<evidence type="ECO:0000256" key="2">
    <source>
        <dbReference type="ARBA" id="ARBA00022670"/>
    </source>
</evidence>
<evidence type="ECO:0000256" key="7">
    <source>
        <dbReference type="RuleBase" id="RU003435"/>
    </source>
</evidence>
<dbReference type="InterPro" id="IPR024080">
    <property type="entry name" value="Neurolysin/TOP_N"/>
</dbReference>
<gene>
    <name evidence="9" type="ORF">B0T16DRAFT_325903</name>
</gene>
<dbReference type="GO" id="GO:0006508">
    <property type="term" value="P:proteolysis"/>
    <property type="evidence" value="ECO:0007669"/>
    <property type="project" value="UniProtKB-KW"/>
</dbReference>